<reference evidence="1" key="1">
    <citation type="submission" date="2016-10" db="EMBL/GenBank/DDBJ databases">
        <title>Sequence of Gallionella enrichment culture.</title>
        <authorList>
            <person name="Poehlein A."/>
            <person name="Muehling M."/>
            <person name="Daniel R."/>
        </authorList>
    </citation>
    <scope>NUCLEOTIDE SEQUENCE</scope>
</reference>
<gene>
    <name evidence="1" type="ORF">GALL_45720</name>
</gene>
<evidence type="ECO:0008006" key="2">
    <source>
        <dbReference type="Google" id="ProtNLM"/>
    </source>
</evidence>
<comment type="caution">
    <text evidence="1">The sequence shown here is derived from an EMBL/GenBank/DDBJ whole genome shotgun (WGS) entry which is preliminary data.</text>
</comment>
<accession>A0A1J5TRX0</accession>
<dbReference type="EMBL" id="MLJW01000011">
    <property type="protein sequence ID" value="OIR14766.1"/>
    <property type="molecule type" value="Genomic_DNA"/>
</dbReference>
<name>A0A1J5TRX0_9ZZZZ</name>
<proteinExistence type="predicted"/>
<organism evidence="1">
    <name type="scientific">mine drainage metagenome</name>
    <dbReference type="NCBI Taxonomy" id="410659"/>
    <lineage>
        <taxon>unclassified sequences</taxon>
        <taxon>metagenomes</taxon>
        <taxon>ecological metagenomes</taxon>
    </lineage>
</organism>
<dbReference type="AlphaFoldDB" id="A0A1J5TRX0"/>
<protein>
    <recommendedName>
        <fullName evidence="2">PilZ domain-containing protein</fullName>
    </recommendedName>
</protein>
<evidence type="ECO:0000313" key="1">
    <source>
        <dbReference type="EMBL" id="OIR14766.1"/>
    </source>
</evidence>
<sequence length="123" mass="14115">MKESLNHPPCPANWGIRFLCDCRNQDKNISIHQGIARQISTHGVRLLSDHPICQHKKIALQLLIPSLEKGAPHRIVKIIGNSILTIMNEGKFLTEIEFLHFEENGQKELEKHLHQRFHTGLFA</sequence>